<reference evidence="2" key="1">
    <citation type="submission" date="2018-08" db="EMBL/GenBank/DDBJ databases">
        <authorList>
            <person name="Khan S.A."/>
            <person name="J S.E."/>
        </authorList>
    </citation>
    <scope>NUCLEOTIDE SEQUENCE [LARGE SCALE GENOMIC DNA]</scope>
    <source>
        <strain evidence="2">PoM-212</strain>
    </source>
</reference>
<dbReference type="InterPro" id="IPR052159">
    <property type="entry name" value="Competence_DNA_uptake"/>
</dbReference>
<dbReference type="OrthoDB" id="9761531at2"/>
<evidence type="ECO:0008006" key="3">
    <source>
        <dbReference type="Google" id="ProtNLM"/>
    </source>
</evidence>
<dbReference type="InterPro" id="IPR036866">
    <property type="entry name" value="RibonucZ/Hydroxyglut_hydro"/>
</dbReference>
<reference evidence="2" key="2">
    <citation type="submission" date="2018-12" db="EMBL/GenBank/DDBJ databases">
        <title>Maribacter lutimaris sp. nov., isolated from marine sediment.</title>
        <authorList>
            <person name="Kim K.K."/>
        </authorList>
    </citation>
    <scope>NUCLEOTIDE SEQUENCE [LARGE SCALE GENOMIC DNA]</scope>
    <source>
        <strain evidence="2">PoM-212</strain>
    </source>
</reference>
<dbReference type="Proteomes" id="UP000286990">
    <property type="component" value="Unassembled WGS sequence"/>
</dbReference>
<dbReference type="PANTHER" id="PTHR30619:SF1">
    <property type="entry name" value="RECOMBINATION PROTEIN 2"/>
    <property type="match status" value="1"/>
</dbReference>
<dbReference type="AlphaFoldDB" id="A0A3R8R124"/>
<proteinExistence type="predicted"/>
<organism evidence="1 2">
    <name type="scientific">Maribacter algicola</name>
    <dbReference type="NCBI Taxonomy" id="2498892"/>
    <lineage>
        <taxon>Bacteria</taxon>
        <taxon>Pseudomonadati</taxon>
        <taxon>Bacteroidota</taxon>
        <taxon>Flavobacteriia</taxon>
        <taxon>Flavobacteriales</taxon>
        <taxon>Flavobacteriaceae</taxon>
        <taxon>Maribacter</taxon>
    </lineage>
</organism>
<evidence type="ECO:0000313" key="1">
    <source>
        <dbReference type="EMBL" id="RRQ49658.1"/>
    </source>
</evidence>
<gene>
    <name evidence="1" type="ORF">DZC72_03435</name>
</gene>
<protein>
    <recommendedName>
        <fullName evidence="3">MBL fold metallo-hydrolase</fullName>
    </recommendedName>
</protein>
<dbReference type="RefSeq" id="WP_125221478.1">
    <property type="nucleotide sequence ID" value="NZ_QUSX01000001.1"/>
</dbReference>
<dbReference type="Gene3D" id="3.60.15.10">
    <property type="entry name" value="Ribonuclease Z/Hydroxyacylglutathione hydrolase-like"/>
    <property type="match status" value="1"/>
</dbReference>
<accession>A0A3R8R124</accession>
<sequence length="435" mass="48369">METRFLGSKTKRFYFNNGVEDVSYVVIYGDELMAEPWEDSIADSYRTAIYRGREGKIASNTTLLSKRSLEFYFLDIGQGDASFTVTPDNVKILVDGGLKDRALGFLIWKYRLDQPDTSVIIDHLFLSHADKDHIDGLAPLLDHPKITVKHIYHNGIGLYADGHNTEIGTMENDSLKTIHDSVQDLENESLKSDFGDWIDAVKSSGATYQRVDASKGYLPIGDASVQLEILGPTLEPDNSFKWFGGKSHTINGHSLIFRIDYNHVRAFFSGDLNIEGSEHLLSTPGNTLKVNAHIFKAPHHGSHEFSQNLLNHVNPMVTVVSSGETPDHGHPRAVFLGGLGLAGRGKMPLIFSTELSALFVDAGDVEAQVHSASAVTTLGDLDFSDSLANTEARQRFKKVLPGIINVRTDGEKIFAFRRVQMGYQWESYEFKYNDV</sequence>
<evidence type="ECO:0000313" key="2">
    <source>
        <dbReference type="Proteomes" id="UP000286990"/>
    </source>
</evidence>
<comment type="caution">
    <text evidence="1">The sequence shown here is derived from an EMBL/GenBank/DDBJ whole genome shotgun (WGS) entry which is preliminary data.</text>
</comment>
<dbReference type="SUPFAM" id="SSF56281">
    <property type="entry name" value="Metallo-hydrolase/oxidoreductase"/>
    <property type="match status" value="1"/>
</dbReference>
<dbReference type="EMBL" id="QUSX01000001">
    <property type="protein sequence ID" value="RRQ49658.1"/>
    <property type="molecule type" value="Genomic_DNA"/>
</dbReference>
<dbReference type="PANTHER" id="PTHR30619">
    <property type="entry name" value="DNA INTERNALIZATION/COMPETENCE PROTEIN COMEC/REC2"/>
    <property type="match status" value="1"/>
</dbReference>
<name>A0A3R8R124_9FLAO</name>
<keyword evidence="2" id="KW-1185">Reference proteome</keyword>